<keyword evidence="3" id="KW-1003">Cell membrane</keyword>
<accession>A0ABS9MC14</accession>
<dbReference type="InterPro" id="IPR007387">
    <property type="entry name" value="TRAP_DctQ"/>
</dbReference>
<comment type="caution">
    <text evidence="11">The sequence shown here is derived from an EMBL/GenBank/DDBJ whole genome shotgun (WGS) entry which is preliminary data.</text>
</comment>
<dbReference type="Pfam" id="PF04290">
    <property type="entry name" value="DctQ"/>
    <property type="match status" value="1"/>
</dbReference>
<evidence type="ECO:0000256" key="1">
    <source>
        <dbReference type="ARBA" id="ARBA00004429"/>
    </source>
</evidence>
<dbReference type="RefSeq" id="WP_238074771.1">
    <property type="nucleotide sequence ID" value="NZ_JAKNJB010000032.1"/>
</dbReference>
<keyword evidence="7 9" id="KW-0472">Membrane</keyword>
<evidence type="ECO:0000259" key="10">
    <source>
        <dbReference type="Pfam" id="PF04290"/>
    </source>
</evidence>
<evidence type="ECO:0000256" key="7">
    <source>
        <dbReference type="ARBA" id="ARBA00023136"/>
    </source>
</evidence>
<dbReference type="InterPro" id="IPR055348">
    <property type="entry name" value="DctQ"/>
</dbReference>
<evidence type="ECO:0000313" key="11">
    <source>
        <dbReference type="EMBL" id="MCG4528352.1"/>
    </source>
</evidence>
<evidence type="ECO:0000256" key="9">
    <source>
        <dbReference type="SAM" id="Phobius"/>
    </source>
</evidence>
<feature type="domain" description="Tripartite ATP-independent periplasmic transporters DctQ component" evidence="10">
    <location>
        <begin position="31"/>
        <end position="158"/>
    </location>
</feature>
<keyword evidence="4" id="KW-0997">Cell inner membrane</keyword>
<dbReference type="PANTHER" id="PTHR35011">
    <property type="entry name" value="2,3-DIKETO-L-GULONATE TRAP TRANSPORTER SMALL PERMEASE PROTEIN YIAM"/>
    <property type="match status" value="1"/>
</dbReference>
<keyword evidence="6 9" id="KW-1133">Transmembrane helix</keyword>
<proteinExistence type="inferred from homology"/>
<evidence type="ECO:0000256" key="4">
    <source>
        <dbReference type="ARBA" id="ARBA00022519"/>
    </source>
</evidence>
<feature type="transmembrane region" description="Helical" evidence="9">
    <location>
        <begin position="92"/>
        <end position="114"/>
    </location>
</feature>
<evidence type="ECO:0000313" key="12">
    <source>
        <dbReference type="Proteomes" id="UP001200313"/>
    </source>
</evidence>
<evidence type="ECO:0000256" key="6">
    <source>
        <dbReference type="ARBA" id="ARBA00022989"/>
    </source>
</evidence>
<evidence type="ECO:0000256" key="2">
    <source>
        <dbReference type="ARBA" id="ARBA00022448"/>
    </source>
</evidence>
<dbReference type="EMBL" id="JAKNJB010000032">
    <property type="protein sequence ID" value="MCG4528352.1"/>
    <property type="molecule type" value="Genomic_DNA"/>
</dbReference>
<name>A0ABS9MC14_9FIRM</name>
<organism evidence="11 12">
    <name type="scientific">Intestinimonas massiliensis</name>
    <name type="common">ex Afouda et al. 2020</name>
    <dbReference type="NCBI Taxonomy" id="1673721"/>
    <lineage>
        <taxon>Bacteria</taxon>
        <taxon>Bacillati</taxon>
        <taxon>Bacillota</taxon>
        <taxon>Clostridia</taxon>
        <taxon>Eubacteriales</taxon>
        <taxon>Intestinimonas</taxon>
    </lineage>
</organism>
<dbReference type="Proteomes" id="UP001200313">
    <property type="component" value="Unassembled WGS sequence"/>
</dbReference>
<evidence type="ECO:0000256" key="8">
    <source>
        <dbReference type="ARBA" id="ARBA00038436"/>
    </source>
</evidence>
<sequence length="172" mass="19247">MKKVINTIDHGVAKFSLGLSFCASIMILIVMIAVCADVIGRKVFNHPITGIMEIIKMSIPVIAFFMVPWATYQFSHVRSTIIYGRLPLKGRIVIDVIAYAMGIIFFVALAYGTWPELLQSIRVGEFEGEGALRIATWPTRILIFISATVTAWQMVRCLIMSIIDPQEEVPIE</sequence>
<evidence type="ECO:0000256" key="3">
    <source>
        <dbReference type="ARBA" id="ARBA00022475"/>
    </source>
</evidence>
<evidence type="ECO:0000256" key="5">
    <source>
        <dbReference type="ARBA" id="ARBA00022692"/>
    </source>
</evidence>
<gene>
    <name evidence="11" type="ORF">L0P79_14945</name>
</gene>
<keyword evidence="5 9" id="KW-0812">Transmembrane</keyword>
<keyword evidence="12" id="KW-1185">Reference proteome</keyword>
<feature type="transmembrane region" description="Helical" evidence="9">
    <location>
        <begin position="54"/>
        <end position="72"/>
    </location>
</feature>
<protein>
    <submittedName>
        <fullName evidence="11">TRAP transporter small permease</fullName>
    </submittedName>
</protein>
<reference evidence="11 12" key="1">
    <citation type="submission" date="2022-01" db="EMBL/GenBank/DDBJ databases">
        <title>Collection of gut derived symbiotic bacterial strains cultured from healthy donors.</title>
        <authorList>
            <person name="Lin H."/>
            <person name="Kohout C."/>
            <person name="Waligurski E."/>
            <person name="Pamer E.G."/>
        </authorList>
    </citation>
    <scope>NUCLEOTIDE SEQUENCE [LARGE SCALE GENOMIC DNA]</scope>
    <source>
        <strain evidence="11 12">DFI.3.7</strain>
    </source>
</reference>
<dbReference type="PANTHER" id="PTHR35011:SF4">
    <property type="entry name" value="SLL1102 PROTEIN"/>
    <property type="match status" value="1"/>
</dbReference>
<feature type="transmembrane region" description="Helical" evidence="9">
    <location>
        <begin position="12"/>
        <end position="34"/>
    </location>
</feature>
<comment type="subcellular location">
    <subcellularLocation>
        <location evidence="1">Cell inner membrane</location>
        <topology evidence="1">Multi-pass membrane protein</topology>
    </subcellularLocation>
</comment>
<keyword evidence="2" id="KW-0813">Transport</keyword>
<comment type="similarity">
    <text evidence="8">Belongs to the TRAP transporter small permease family.</text>
</comment>